<protein>
    <submittedName>
        <fullName evidence="2">Uncharacterized protein</fullName>
    </submittedName>
</protein>
<feature type="transmembrane region" description="Helical" evidence="1">
    <location>
        <begin position="6"/>
        <end position="29"/>
    </location>
</feature>
<dbReference type="EMBL" id="BSOW01000003">
    <property type="protein sequence ID" value="GLR84235.1"/>
    <property type="molecule type" value="Genomic_DNA"/>
</dbReference>
<keyword evidence="3" id="KW-1185">Reference proteome</keyword>
<reference evidence="3" key="1">
    <citation type="journal article" date="2019" name="Int. J. Syst. Evol. Microbiol.">
        <title>The Global Catalogue of Microorganisms (GCM) 10K type strain sequencing project: providing services to taxonomists for standard genome sequencing and annotation.</title>
        <authorList>
            <consortium name="The Broad Institute Genomics Platform"/>
            <consortium name="The Broad Institute Genome Sequencing Center for Infectious Disease"/>
            <person name="Wu L."/>
            <person name="Ma J."/>
        </authorList>
    </citation>
    <scope>NUCLEOTIDE SEQUENCE [LARGE SCALE GENOMIC DNA]</scope>
    <source>
        <strain evidence="3">NBRC 102520</strain>
    </source>
</reference>
<feature type="transmembrane region" description="Helical" evidence="1">
    <location>
        <begin position="41"/>
        <end position="61"/>
    </location>
</feature>
<evidence type="ECO:0000313" key="3">
    <source>
        <dbReference type="Proteomes" id="UP001156905"/>
    </source>
</evidence>
<comment type="caution">
    <text evidence="2">The sequence shown here is derived from an EMBL/GenBank/DDBJ whole genome shotgun (WGS) entry which is preliminary data.</text>
</comment>
<name>A0ABQ6AUD9_9BRAD</name>
<organism evidence="2 3">
    <name type="scientific">Bradyrhizobium iriomotense</name>
    <dbReference type="NCBI Taxonomy" id="441950"/>
    <lineage>
        <taxon>Bacteria</taxon>
        <taxon>Pseudomonadati</taxon>
        <taxon>Pseudomonadota</taxon>
        <taxon>Alphaproteobacteria</taxon>
        <taxon>Hyphomicrobiales</taxon>
        <taxon>Nitrobacteraceae</taxon>
        <taxon>Bradyrhizobium</taxon>
    </lineage>
</organism>
<evidence type="ECO:0000256" key="1">
    <source>
        <dbReference type="SAM" id="Phobius"/>
    </source>
</evidence>
<sequence length="234" mass="25257">MSVILGLLSGLIGALAGWSGLAALVIMLAGPDRDGGIAMGAFFNIGPFGGIIGFVVGVWLFTRFGLVRESVAPAETADAVHRTRISYPFAVTVVTIIAGLAYWGWYELIRSPYLTHGFMTLELQFRLPAGMALPPDKADVQIYVDEGHGYAPVTVGELWHGHDGDRQVILASAALSYKTSRREVSLTLPDTPTETWRLDLARDPDPTPGYSPWRSGIGGGPAKIEMNFRLTADR</sequence>
<dbReference type="RefSeq" id="WP_284261679.1">
    <property type="nucleotide sequence ID" value="NZ_BSOW01000003.1"/>
</dbReference>
<feature type="transmembrane region" description="Helical" evidence="1">
    <location>
        <begin position="85"/>
        <end position="105"/>
    </location>
</feature>
<keyword evidence="1" id="KW-0812">Transmembrane</keyword>
<dbReference type="Proteomes" id="UP001156905">
    <property type="component" value="Unassembled WGS sequence"/>
</dbReference>
<keyword evidence="1" id="KW-1133">Transmembrane helix</keyword>
<gene>
    <name evidence="2" type="ORF">GCM10007857_09450</name>
</gene>
<accession>A0ABQ6AUD9</accession>
<proteinExistence type="predicted"/>
<keyword evidence="1" id="KW-0472">Membrane</keyword>
<evidence type="ECO:0000313" key="2">
    <source>
        <dbReference type="EMBL" id="GLR84235.1"/>
    </source>
</evidence>